<dbReference type="RefSeq" id="WP_193813079.1">
    <property type="nucleotide sequence ID" value="NZ_CP040442.1"/>
</dbReference>
<dbReference type="Proteomes" id="UP000594195">
    <property type="component" value="Chromosome"/>
</dbReference>
<name>A0A7M2Y8Y1_9FLAO</name>
<evidence type="ECO:0000313" key="2">
    <source>
        <dbReference type="Proteomes" id="UP000594195"/>
    </source>
</evidence>
<keyword evidence="2" id="KW-1185">Reference proteome</keyword>
<evidence type="ECO:0008006" key="3">
    <source>
        <dbReference type="Google" id="ProtNLM"/>
    </source>
</evidence>
<protein>
    <recommendedName>
        <fullName evidence="3">Lipocalin-like domain-containing protein</fullName>
    </recommendedName>
</protein>
<reference evidence="1 2" key="1">
    <citation type="submission" date="2019-05" db="EMBL/GenBank/DDBJ databases">
        <title>Chryseobacterium sp. isolated from King George Island, maritime Antarctica.</title>
        <authorList>
            <person name="Peng X."/>
        </authorList>
    </citation>
    <scope>NUCLEOTIDE SEQUENCE [LARGE SCALE GENOMIC DNA]</scope>
    <source>
        <strain evidence="1 2">7-3A</strain>
    </source>
</reference>
<dbReference type="KEGG" id="kfa:Q73A0000_05535"/>
<accession>A0A7M2Y8Y1</accession>
<proteinExistence type="predicted"/>
<organism evidence="1 2">
    <name type="scientific">Kaistella flava</name>
    <name type="common">ex Peng et al. 2021</name>
    <dbReference type="NCBI Taxonomy" id="2038776"/>
    <lineage>
        <taxon>Bacteria</taxon>
        <taxon>Pseudomonadati</taxon>
        <taxon>Bacteroidota</taxon>
        <taxon>Flavobacteriia</taxon>
        <taxon>Flavobacteriales</taxon>
        <taxon>Weeksellaceae</taxon>
        <taxon>Chryseobacterium group</taxon>
        <taxon>Kaistella</taxon>
    </lineage>
</organism>
<evidence type="ECO:0000313" key="1">
    <source>
        <dbReference type="EMBL" id="QOW09862.1"/>
    </source>
</evidence>
<sequence>MNRFIGIWQNEIGNKLLIKKIDEKKASVTFISGKTNEPIGRPYADNKLTIDMNAELDYYGSSVEVELWEKGKGFMLCLIDNDYKQKAEELSVGISRIVDEKFDFLVNYYHLFEPLSSYKRVKM</sequence>
<dbReference type="AlphaFoldDB" id="A0A7M2Y8Y1"/>
<dbReference type="EMBL" id="CP040442">
    <property type="protein sequence ID" value="QOW09862.1"/>
    <property type="molecule type" value="Genomic_DNA"/>
</dbReference>
<gene>
    <name evidence="1" type="ORF">Q73A0000_05535</name>
</gene>